<dbReference type="InterPro" id="IPR000048">
    <property type="entry name" value="IQ_motif_EF-hand-BS"/>
</dbReference>
<reference evidence="1 2" key="1">
    <citation type="submission" date="2019-09" db="EMBL/GenBank/DDBJ databases">
        <title>Bird 10,000 Genomes (B10K) Project - Family phase.</title>
        <authorList>
            <person name="Zhang G."/>
        </authorList>
    </citation>
    <scope>NUCLEOTIDE SEQUENCE [LARGE SCALE GENOMIC DNA]</scope>
    <source>
        <strain evidence="1">B10K-DU-001-39</strain>
        <tissue evidence="1">Muscle</tissue>
    </source>
</reference>
<dbReference type="OrthoDB" id="6288272at2759"/>
<organism evidence="1 2">
    <name type="scientific">Alectura lathami</name>
    <name type="common">Australian brush turkey</name>
    <dbReference type="NCBI Taxonomy" id="81907"/>
    <lineage>
        <taxon>Eukaryota</taxon>
        <taxon>Metazoa</taxon>
        <taxon>Chordata</taxon>
        <taxon>Craniata</taxon>
        <taxon>Vertebrata</taxon>
        <taxon>Euteleostomi</taxon>
        <taxon>Archelosauria</taxon>
        <taxon>Archosauria</taxon>
        <taxon>Dinosauria</taxon>
        <taxon>Saurischia</taxon>
        <taxon>Theropoda</taxon>
        <taxon>Coelurosauria</taxon>
        <taxon>Aves</taxon>
        <taxon>Neognathae</taxon>
        <taxon>Galloanserae</taxon>
        <taxon>Galliformes</taxon>
        <taxon>Megapodiidae</taxon>
        <taxon>Alectura</taxon>
    </lineage>
</organism>
<dbReference type="PANTHER" id="PTHR35978:SF1">
    <property type="entry name" value="IQ DOMAIN-CONTAINING PROTEIN M"/>
    <property type="match status" value="1"/>
</dbReference>
<evidence type="ECO:0000313" key="2">
    <source>
        <dbReference type="Proteomes" id="UP000562322"/>
    </source>
</evidence>
<proteinExistence type="predicted"/>
<sequence>QKCNESLSSQQLTVPYCCWSSTRTPVSALSILENNANSYDTKAFGMARPKRIFQQDSWLEERFYKSNTMFSEKVFIFIFIFFSTKKISIAELLSGIDSVSRALENERKEKFSSLRPCDIPGFQITHKGEVYRDWRGMIAPNPMQEDDQMRQKCLRLKVKKMEFQANKKKTAASSTKSEKKNLSDKRLSLQTRKLKKNATRPEVFETACDNRKHPNSEGILKAVVCIQRYVRGWLVHRAFKRIKIKSASHGPCLLSVVRYYRKMMARIKHGAGVLDLSTPLHYFELEEWMDKKKFYETMFSKRELDQKMDRNHLPEFFRDCGYFIPATGVHRIFQLFFPAYASAVRSIKKHQAVEMAFTLFPPLGAKVKNIITVPLPWLHPFLDGRGGSKKSGK</sequence>
<comment type="caution">
    <text evidence="1">The sequence shown here is derived from an EMBL/GenBank/DDBJ whole genome shotgun (WGS) entry which is preliminary data.</text>
</comment>
<dbReference type="Proteomes" id="UP000562322">
    <property type="component" value="Unassembled WGS sequence"/>
</dbReference>
<dbReference type="EMBL" id="VXAV01011245">
    <property type="protein sequence ID" value="NXL94981.1"/>
    <property type="molecule type" value="Genomic_DNA"/>
</dbReference>
<dbReference type="AlphaFoldDB" id="A0A7L0WTP9"/>
<keyword evidence="2" id="KW-1185">Reference proteome</keyword>
<accession>A0A7L0WTP9</accession>
<protein>
    <submittedName>
        <fullName evidence="1">IQCM protein</fullName>
    </submittedName>
</protein>
<feature type="non-terminal residue" evidence="1">
    <location>
        <position position="393"/>
    </location>
</feature>
<dbReference type="PANTHER" id="PTHR35978">
    <property type="entry name" value="IQ DOMAIN-CONTAINING PROTEIN M"/>
    <property type="match status" value="1"/>
</dbReference>
<feature type="non-terminal residue" evidence="1">
    <location>
        <position position="1"/>
    </location>
</feature>
<name>A0A7L0WTP9_ALELA</name>
<evidence type="ECO:0000313" key="1">
    <source>
        <dbReference type="EMBL" id="NXL94981.1"/>
    </source>
</evidence>
<dbReference type="Pfam" id="PF00612">
    <property type="entry name" value="IQ"/>
    <property type="match status" value="1"/>
</dbReference>
<dbReference type="PROSITE" id="PS50096">
    <property type="entry name" value="IQ"/>
    <property type="match status" value="1"/>
</dbReference>
<gene>
    <name evidence="1" type="primary">Iqcm</name>
    <name evidence="1" type="ORF">ALELAT_R04233</name>
</gene>